<dbReference type="CDD" id="cd06127">
    <property type="entry name" value="DEDDh"/>
    <property type="match status" value="1"/>
</dbReference>
<dbReference type="SMART" id="SM00479">
    <property type="entry name" value="EXOIII"/>
    <property type="match status" value="1"/>
</dbReference>
<evidence type="ECO:0000256" key="3">
    <source>
        <dbReference type="ARBA" id="ARBA00022839"/>
    </source>
</evidence>
<proteinExistence type="predicted"/>
<organism evidence="5 6">
    <name type="scientific">Lentzea fradiae</name>
    <dbReference type="NCBI Taxonomy" id="200378"/>
    <lineage>
        <taxon>Bacteria</taxon>
        <taxon>Bacillati</taxon>
        <taxon>Actinomycetota</taxon>
        <taxon>Actinomycetes</taxon>
        <taxon>Pseudonocardiales</taxon>
        <taxon>Pseudonocardiaceae</taxon>
        <taxon>Lentzea</taxon>
    </lineage>
</organism>
<dbReference type="Gene3D" id="3.30.420.10">
    <property type="entry name" value="Ribonuclease H-like superfamily/Ribonuclease H"/>
    <property type="match status" value="1"/>
</dbReference>
<keyword evidence="1" id="KW-0540">Nuclease</keyword>
<dbReference type="PANTHER" id="PTHR30231:SF4">
    <property type="entry name" value="PROTEIN NEN2"/>
    <property type="match status" value="1"/>
</dbReference>
<dbReference type="GO" id="GO:0003676">
    <property type="term" value="F:nucleic acid binding"/>
    <property type="evidence" value="ECO:0007669"/>
    <property type="project" value="InterPro"/>
</dbReference>
<evidence type="ECO:0000259" key="4">
    <source>
        <dbReference type="SMART" id="SM00479"/>
    </source>
</evidence>
<evidence type="ECO:0000313" key="5">
    <source>
        <dbReference type="EMBL" id="SDH04668.1"/>
    </source>
</evidence>
<protein>
    <submittedName>
        <fullName evidence="5">DNA polymerase-3 subunit epsilon/exodeoxyribonuclease X</fullName>
    </submittedName>
</protein>
<dbReference type="SUPFAM" id="SSF53098">
    <property type="entry name" value="Ribonuclease H-like"/>
    <property type="match status" value="1"/>
</dbReference>
<keyword evidence="2" id="KW-0378">Hydrolase</keyword>
<name>A0A1G7Z7I6_9PSEU</name>
<keyword evidence="6" id="KW-1185">Reference proteome</keyword>
<dbReference type="RefSeq" id="WP_176946994.1">
    <property type="nucleotide sequence ID" value="NZ_FNCC01000015.1"/>
</dbReference>
<gene>
    <name evidence="5" type="ORF">SAMN05216553_11527</name>
</gene>
<reference evidence="6" key="1">
    <citation type="submission" date="2016-10" db="EMBL/GenBank/DDBJ databases">
        <authorList>
            <person name="Varghese N."/>
            <person name="Submissions S."/>
        </authorList>
    </citation>
    <scope>NUCLEOTIDE SEQUENCE [LARGE SCALE GENOMIC DNA]</scope>
    <source>
        <strain evidence="6">CGMCC 4.3506</strain>
    </source>
</reference>
<dbReference type="InterPro" id="IPR012337">
    <property type="entry name" value="RNaseH-like_sf"/>
</dbReference>
<dbReference type="STRING" id="200378.SAMN05216553_11527"/>
<evidence type="ECO:0000256" key="2">
    <source>
        <dbReference type="ARBA" id="ARBA00022801"/>
    </source>
</evidence>
<dbReference type="AlphaFoldDB" id="A0A1G7Z7I6"/>
<dbReference type="EMBL" id="FNCC01000015">
    <property type="protein sequence ID" value="SDH04668.1"/>
    <property type="molecule type" value="Genomic_DNA"/>
</dbReference>
<dbReference type="GO" id="GO:0008408">
    <property type="term" value="F:3'-5' exonuclease activity"/>
    <property type="evidence" value="ECO:0007669"/>
    <property type="project" value="TreeGrafter"/>
</dbReference>
<sequence length="204" mass="22714">MTNTLPAALRDRALAVADVEGNGQQPPDIVELAMLTVDGPGDQSDFKSWLVRPTRRISPIVQRIHGISNEDVENCPPWSAIEKEVSTLLAGRTLIAHSASVEYKVIGSHLPQWAPPMVLDTLKLAKHVWPDLESYKLTDLVAHAEIDTTEFPEQRPHRAGYDTWCAWLLLRALLGDQEMTWDQLVKVAHLKGFEPSAEPDGGLW</sequence>
<evidence type="ECO:0000256" key="1">
    <source>
        <dbReference type="ARBA" id="ARBA00022722"/>
    </source>
</evidence>
<dbReference type="GO" id="GO:0005829">
    <property type="term" value="C:cytosol"/>
    <property type="evidence" value="ECO:0007669"/>
    <property type="project" value="TreeGrafter"/>
</dbReference>
<feature type="domain" description="Exonuclease" evidence="4">
    <location>
        <begin position="13"/>
        <end position="179"/>
    </location>
</feature>
<dbReference type="PANTHER" id="PTHR30231">
    <property type="entry name" value="DNA POLYMERASE III SUBUNIT EPSILON"/>
    <property type="match status" value="1"/>
</dbReference>
<accession>A0A1G7Z7I6</accession>
<dbReference type="Pfam" id="PF00929">
    <property type="entry name" value="RNase_T"/>
    <property type="match status" value="1"/>
</dbReference>
<dbReference type="InterPro" id="IPR036397">
    <property type="entry name" value="RNaseH_sf"/>
</dbReference>
<evidence type="ECO:0000313" key="6">
    <source>
        <dbReference type="Proteomes" id="UP000199623"/>
    </source>
</evidence>
<dbReference type="Proteomes" id="UP000199623">
    <property type="component" value="Unassembled WGS sequence"/>
</dbReference>
<dbReference type="InterPro" id="IPR013520">
    <property type="entry name" value="Ribonucl_H"/>
</dbReference>
<keyword evidence="3" id="KW-0269">Exonuclease</keyword>